<dbReference type="RefSeq" id="WP_416206668.1">
    <property type="nucleotide sequence ID" value="NZ_JBBKTX010000018.1"/>
</dbReference>
<dbReference type="EMBL" id="JBBKTX010000018">
    <property type="protein sequence ID" value="MFK4753653.1"/>
    <property type="molecule type" value="Genomic_DNA"/>
</dbReference>
<feature type="transmembrane region" description="Helical" evidence="6">
    <location>
        <begin position="23"/>
        <end position="40"/>
    </location>
</feature>
<gene>
    <name evidence="7" type="ORF">WG929_14650</name>
</gene>
<dbReference type="Proteomes" id="UP001620597">
    <property type="component" value="Unassembled WGS sequence"/>
</dbReference>
<feature type="transmembrane region" description="Helical" evidence="6">
    <location>
        <begin position="52"/>
        <end position="71"/>
    </location>
</feature>
<dbReference type="Pfam" id="PF03788">
    <property type="entry name" value="LrgA"/>
    <property type="match status" value="1"/>
</dbReference>
<evidence type="ECO:0000256" key="4">
    <source>
        <dbReference type="ARBA" id="ARBA00022989"/>
    </source>
</evidence>
<dbReference type="PANTHER" id="PTHR33931">
    <property type="entry name" value="HOLIN-LIKE PROTEIN CIDA-RELATED"/>
    <property type="match status" value="1"/>
</dbReference>
<keyword evidence="8" id="KW-1185">Reference proteome</keyword>
<keyword evidence="4 6" id="KW-1133">Transmembrane helix</keyword>
<dbReference type="PANTHER" id="PTHR33931:SF2">
    <property type="entry name" value="HOLIN-LIKE PROTEIN CIDA"/>
    <property type="match status" value="1"/>
</dbReference>
<proteinExistence type="predicted"/>
<protein>
    <submittedName>
        <fullName evidence="7">CidA/LrgA family protein</fullName>
    </submittedName>
</protein>
<evidence type="ECO:0000256" key="2">
    <source>
        <dbReference type="ARBA" id="ARBA00022475"/>
    </source>
</evidence>
<dbReference type="InterPro" id="IPR005538">
    <property type="entry name" value="LrgA/CidA"/>
</dbReference>
<evidence type="ECO:0000256" key="3">
    <source>
        <dbReference type="ARBA" id="ARBA00022692"/>
    </source>
</evidence>
<sequence>MSGLLILLAFLMGGTLIQYWTSAPIPAAIIGMLLLLVFLMMRRKVPVALEGITKVLAPILPLFLIPVSVGIVTHEQLVREHGLVLLLILAISLIPGTLVCGWIMSHGKRS</sequence>
<comment type="caution">
    <text evidence="7">The sequence shown here is derived from an EMBL/GenBank/DDBJ whole genome shotgun (WGS) entry which is preliminary data.</text>
</comment>
<feature type="transmembrane region" description="Helical" evidence="6">
    <location>
        <begin position="83"/>
        <end position="104"/>
    </location>
</feature>
<evidence type="ECO:0000256" key="1">
    <source>
        <dbReference type="ARBA" id="ARBA00004651"/>
    </source>
</evidence>
<reference evidence="7 8" key="1">
    <citation type="submission" date="2024-03" db="EMBL/GenBank/DDBJ databases">
        <title>High-quality draft genome sequence of Oceanobacter sp. wDCs-4.</title>
        <authorList>
            <person name="Dong C."/>
        </authorList>
    </citation>
    <scope>NUCLEOTIDE SEQUENCE [LARGE SCALE GENOMIC DNA]</scope>
    <source>
        <strain evidence="8">wDCs-4</strain>
    </source>
</reference>
<comment type="subcellular location">
    <subcellularLocation>
        <location evidence="1">Cell membrane</location>
        <topology evidence="1">Multi-pass membrane protein</topology>
    </subcellularLocation>
</comment>
<evidence type="ECO:0000313" key="8">
    <source>
        <dbReference type="Proteomes" id="UP001620597"/>
    </source>
</evidence>
<organism evidence="7 8">
    <name type="scientific">Oceanobacter antarcticus</name>
    <dbReference type="NCBI Taxonomy" id="3133425"/>
    <lineage>
        <taxon>Bacteria</taxon>
        <taxon>Pseudomonadati</taxon>
        <taxon>Pseudomonadota</taxon>
        <taxon>Gammaproteobacteria</taxon>
        <taxon>Oceanospirillales</taxon>
        <taxon>Oceanospirillaceae</taxon>
        <taxon>Oceanobacter</taxon>
    </lineage>
</organism>
<keyword evidence="2" id="KW-1003">Cell membrane</keyword>
<accession>A0ABW8NL13</accession>
<evidence type="ECO:0000313" key="7">
    <source>
        <dbReference type="EMBL" id="MFK4753653.1"/>
    </source>
</evidence>
<keyword evidence="3 6" id="KW-0812">Transmembrane</keyword>
<evidence type="ECO:0000256" key="5">
    <source>
        <dbReference type="ARBA" id="ARBA00023136"/>
    </source>
</evidence>
<keyword evidence="5 6" id="KW-0472">Membrane</keyword>
<evidence type="ECO:0000256" key="6">
    <source>
        <dbReference type="SAM" id="Phobius"/>
    </source>
</evidence>
<name>A0ABW8NL13_9GAMM</name>